<evidence type="ECO:0000259" key="3">
    <source>
        <dbReference type="Pfam" id="PF05368"/>
    </source>
</evidence>
<reference evidence="4 5" key="1">
    <citation type="journal article" date="2019" name="Int. J. Syst. Evol. Microbiol.">
        <title>The Global Catalogue of Microorganisms (GCM) 10K type strain sequencing project: providing services to taxonomists for standard genome sequencing and annotation.</title>
        <authorList>
            <consortium name="The Broad Institute Genomics Platform"/>
            <consortium name="The Broad Institute Genome Sequencing Center for Infectious Disease"/>
            <person name="Wu L."/>
            <person name="Ma J."/>
        </authorList>
    </citation>
    <scope>NUCLEOTIDE SEQUENCE [LARGE SCALE GENOMIC DNA]</scope>
    <source>
        <strain evidence="4 5">JCM 4565</strain>
    </source>
</reference>
<keyword evidence="2" id="KW-0560">Oxidoreductase</keyword>
<organism evidence="4 5">
    <name type="scientific">Streptomyces blastmyceticus</name>
    <dbReference type="NCBI Taxonomy" id="68180"/>
    <lineage>
        <taxon>Bacteria</taxon>
        <taxon>Bacillati</taxon>
        <taxon>Actinomycetota</taxon>
        <taxon>Actinomycetes</taxon>
        <taxon>Kitasatosporales</taxon>
        <taxon>Streptomycetaceae</taxon>
        <taxon>Streptomyces</taxon>
    </lineage>
</organism>
<dbReference type="Gene3D" id="3.90.25.10">
    <property type="entry name" value="UDP-galactose 4-epimerase, domain 1"/>
    <property type="match status" value="1"/>
</dbReference>
<dbReference type="InterPro" id="IPR051609">
    <property type="entry name" value="NmrA/Isoflavone_reductase-like"/>
</dbReference>
<keyword evidence="5" id="KW-1185">Reference proteome</keyword>
<protein>
    <recommendedName>
        <fullName evidence="3">NmrA-like domain-containing protein</fullName>
    </recommendedName>
</protein>
<evidence type="ECO:0000256" key="1">
    <source>
        <dbReference type="ARBA" id="ARBA00022857"/>
    </source>
</evidence>
<comment type="caution">
    <text evidence="4">The sequence shown here is derived from an EMBL/GenBank/DDBJ whole genome shotgun (WGS) entry which is preliminary data.</text>
</comment>
<evidence type="ECO:0000256" key="2">
    <source>
        <dbReference type="ARBA" id="ARBA00023002"/>
    </source>
</evidence>
<dbReference type="Gene3D" id="3.40.50.720">
    <property type="entry name" value="NAD(P)-binding Rossmann-like Domain"/>
    <property type="match status" value="1"/>
</dbReference>
<evidence type="ECO:0000313" key="5">
    <source>
        <dbReference type="Proteomes" id="UP001500063"/>
    </source>
</evidence>
<dbReference type="PANTHER" id="PTHR47706:SF1">
    <property type="entry name" value="CIPA-LIKE, PUTATIVE (AFU_ORTHOLOGUE AFUA_1G12460)-RELATED"/>
    <property type="match status" value="1"/>
</dbReference>
<name>A0ABN0W998_9ACTN</name>
<proteinExistence type="predicted"/>
<dbReference type="RefSeq" id="WP_301887334.1">
    <property type="nucleotide sequence ID" value="NZ_BAAABW010000001.1"/>
</dbReference>
<dbReference type="EMBL" id="BAAABW010000001">
    <property type="protein sequence ID" value="GAA0329684.1"/>
    <property type="molecule type" value="Genomic_DNA"/>
</dbReference>
<sequence length="303" mass="32478">MATDAKILVAGATGLLGSQIAANLLDRGASVRALVRPGIDAEKKAALSALEARGLELVEGDITDDVDKLAGALKGVETVVSAVQGGPEVIVDGQENLLRAAEKAGVSRFVPSDFAIDIFKLDYTDNFMIDMRKKAAERFAGSPVSVLSVLNGAFMEVMITFMQIVDFEKNTFSHWGDPDQPMDLTSVKDTAAFTAAAVLDPALAGGAVRFSGEVLSMRQFHAAVERATGRTLEFRTLGTGAELRAEIERQAAQTQNPFDYVALQYQWGMVTGKAKFDSLDNDRYPEIAPTSVEEFVRQNAPGA</sequence>
<evidence type="ECO:0000313" key="4">
    <source>
        <dbReference type="EMBL" id="GAA0329684.1"/>
    </source>
</evidence>
<gene>
    <name evidence="4" type="ORF">GCM10010319_02160</name>
</gene>
<dbReference type="InterPro" id="IPR036291">
    <property type="entry name" value="NAD(P)-bd_dom_sf"/>
</dbReference>
<dbReference type="InterPro" id="IPR008030">
    <property type="entry name" value="NmrA-like"/>
</dbReference>
<dbReference type="SUPFAM" id="SSF51735">
    <property type="entry name" value="NAD(P)-binding Rossmann-fold domains"/>
    <property type="match status" value="1"/>
</dbReference>
<keyword evidence="1" id="KW-0521">NADP</keyword>
<dbReference type="PANTHER" id="PTHR47706">
    <property type="entry name" value="NMRA-LIKE FAMILY PROTEIN"/>
    <property type="match status" value="1"/>
</dbReference>
<feature type="domain" description="NmrA-like" evidence="3">
    <location>
        <begin position="4"/>
        <end position="238"/>
    </location>
</feature>
<accession>A0ABN0W998</accession>
<dbReference type="Pfam" id="PF05368">
    <property type="entry name" value="NmrA"/>
    <property type="match status" value="1"/>
</dbReference>
<dbReference type="Proteomes" id="UP001500063">
    <property type="component" value="Unassembled WGS sequence"/>
</dbReference>